<dbReference type="InterPro" id="IPR032466">
    <property type="entry name" value="Metal_Hydrolase"/>
</dbReference>
<evidence type="ECO:0000256" key="2">
    <source>
        <dbReference type="ARBA" id="ARBA00022801"/>
    </source>
</evidence>
<dbReference type="SUPFAM" id="SSF51556">
    <property type="entry name" value="Metallo-dependent hydrolases"/>
    <property type="match status" value="1"/>
</dbReference>
<dbReference type="PIRSF" id="PIRSF016839">
    <property type="entry name" value="PhP"/>
    <property type="match status" value="1"/>
</dbReference>
<dbReference type="InterPro" id="IPR001559">
    <property type="entry name" value="Phosphotriesterase"/>
</dbReference>
<proteinExistence type="predicted"/>
<evidence type="ECO:0000313" key="3">
    <source>
        <dbReference type="EMBL" id="SVA20005.1"/>
    </source>
</evidence>
<sequence length="350" mass="38283">MTNLTQKGKIQTVLGTIEPDELGPTMTHEHLLIDFEVMFNPPPEATTQQMAHAPVSLENLGWIRQYCYSNLDNLKVLDEETAVDEALLYRRHGGGTIVDATTIGIGRDPLALARISRASGVNVVMGAGYYVHAAQADTLENTSEEQIAQQIVQEVQQGVGNTGVKAGIIGEIGCTWPLEETESKVLRASARAQVETGAAILIHPGRSESAPLEILSILSESGADMSRVIMGHLDRTVSPLETLRDIASTGCVMEWDLFGVEVSFYQPSDFDMPSDAQRMNIIRSMIDEGMGKNIVIAHDICTKHRLVKYGGHGYGYILEHIVPRMRTRGFSEGEILDITQNNASRLLTIA</sequence>
<dbReference type="Pfam" id="PF02126">
    <property type="entry name" value="PTE"/>
    <property type="match status" value="1"/>
</dbReference>
<dbReference type="GO" id="GO:0008270">
    <property type="term" value="F:zinc ion binding"/>
    <property type="evidence" value="ECO:0007669"/>
    <property type="project" value="InterPro"/>
</dbReference>
<gene>
    <name evidence="3" type="ORF">METZ01_LOCUS72859</name>
</gene>
<keyword evidence="2" id="KW-0378">Hydrolase</keyword>
<evidence type="ECO:0000256" key="1">
    <source>
        <dbReference type="ARBA" id="ARBA00022723"/>
    </source>
</evidence>
<dbReference type="PANTHER" id="PTHR10819:SF3">
    <property type="entry name" value="PHOSPHOTRIESTERASE-RELATED PROTEIN"/>
    <property type="match status" value="1"/>
</dbReference>
<dbReference type="AlphaFoldDB" id="A0A381TVC6"/>
<dbReference type="GO" id="GO:0016787">
    <property type="term" value="F:hydrolase activity"/>
    <property type="evidence" value="ECO:0007669"/>
    <property type="project" value="UniProtKB-KW"/>
</dbReference>
<accession>A0A381TVC6</accession>
<dbReference type="CDD" id="cd00530">
    <property type="entry name" value="PTE"/>
    <property type="match status" value="1"/>
</dbReference>
<dbReference type="PROSITE" id="PS51347">
    <property type="entry name" value="PHOSPHOTRIESTERASE_2"/>
    <property type="match status" value="1"/>
</dbReference>
<dbReference type="EMBL" id="UINC01005236">
    <property type="protein sequence ID" value="SVA20005.1"/>
    <property type="molecule type" value="Genomic_DNA"/>
</dbReference>
<organism evidence="3">
    <name type="scientific">marine metagenome</name>
    <dbReference type="NCBI Taxonomy" id="408172"/>
    <lineage>
        <taxon>unclassified sequences</taxon>
        <taxon>metagenomes</taxon>
        <taxon>ecological metagenomes</taxon>
    </lineage>
</organism>
<reference evidence="3" key="1">
    <citation type="submission" date="2018-05" db="EMBL/GenBank/DDBJ databases">
        <authorList>
            <person name="Lanie J.A."/>
            <person name="Ng W.-L."/>
            <person name="Kazmierczak K.M."/>
            <person name="Andrzejewski T.M."/>
            <person name="Davidsen T.M."/>
            <person name="Wayne K.J."/>
            <person name="Tettelin H."/>
            <person name="Glass J.I."/>
            <person name="Rusch D."/>
            <person name="Podicherti R."/>
            <person name="Tsui H.-C.T."/>
            <person name="Winkler M.E."/>
        </authorList>
    </citation>
    <scope>NUCLEOTIDE SEQUENCE</scope>
</reference>
<keyword evidence="1" id="KW-0479">Metal-binding</keyword>
<dbReference type="PANTHER" id="PTHR10819">
    <property type="entry name" value="PHOSPHOTRIESTERASE-RELATED"/>
    <property type="match status" value="1"/>
</dbReference>
<protein>
    <recommendedName>
        <fullName evidence="4">Aryldialkylphosphatase</fullName>
    </recommendedName>
</protein>
<dbReference type="Gene3D" id="3.20.20.140">
    <property type="entry name" value="Metal-dependent hydrolases"/>
    <property type="match status" value="1"/>
</dbReference>
<evidence type="ECO:0008006" key="4">
    <source>
        <dbReference type="Google" id="ProtNLM"/>
    </source>
</evidence>
<name>A0A381TVC6_9ZZZZ</name>